<dbReference type="PANTHER" id="PTHR30250">
    <property type="entry name" value="PST FAMILY PREDICTED COLANIC ACID TRANSPORTER"/>
    <property type="match status" value="1"/>
</dbReference>
<keyword evidence="4 6" id="KW-1133">Transmembrane helix</keyword>
<organism evidence="7">
    <name type="scientific">Vibrio parahaemolyticus</name>
    <dbReference type="NCBI Taxonomy" id="670"/>
    <lineage>
        <taxon>Bacteria</taxon>
        <taxon>Pseudomonadati</taxon>
        <taxon>Pseudomonadota</taxon>
        <taxon>Gammaproteobacteria</taxon>
        <taxon>Vibrionales</taxon>
        <taxon>Vibrionaceae</taxon>
        <taxon>Vibrio</taxon>
    </lineage>
</organism>
<feature type="transmembrane region" description="Helical" evidence="6">
    <location>
        <begin position="35"/>
        <end position="54"/>
    </location>
</feature>
<feature type="transmembrane region" description="Helical" evidence="6">
    <location>
        <begin position="66"/>
        <end position="90"/>
    </location>
</feature>
<dbReference type="Pfam" id="PF13440">
    <property type="entry name" value="Polysacc_synt_3"/>
    <property type="match status" value="1"/>
</dbReference>
<evidence type="ECO:0000256" key="1">
    <source>
        <dbReference type="ARBA" id="ARBA00004651"/>
    </source>
</evidence>
<evidence type="ECO:0000256" key="6">
    <source>
        <dbReference type="SAM" id="Phobius"/>
    </source>
</evidence>
<dbReference type="EMBL" id="MT898044">
    <property type="protein sequence ID" value="QOS16200.1"/>
    <property type="molecule type" value="Genomic_DNA"/>
</dbReference>
<sequence>MFKNIIKVLFGNAFAQIIVLGTLPFVTRLYNPELFGIYGSVLSISIILSSISTLRLEYGILASDKNLIGSILSTALAFLSLFSLLLFIIFKVIHYSYQEINGFSSEKLMVVILMMMSFSFYILFSSVINKHENYKCLALSKVLQAAVMVTLQISLYYFFGADVNNLIYAYTISFLLSSVYVVYHAKIIELIRFNKKSLYFCFYKCKKIIIYQTPASFINAISQNVFILIMLALYGPVISGLYALANRMLLAPCALIGKSTRDVFIVEAARLSSERSTLKKLYRKTVFTLIKISLPVFLAVAIFSPYLFGFVFGDEWQASGYIMSALSLWGIGLFCNAPANALVNIIDIQKSALLYEITYITSRILIVFLMYFSSVGYLGATIAFSLLGLLFNIGYIYYVYKKI</sequence>
<dbReference type="AlphaFoldDB" id="A0A7M1VM31"/>
<evidence type="ECO:0000313" key="7">
    <source>
        <dbReference type="EMBL" id="QOS16200.1"/>
    </source>
</evidence>
<feature type="transmembrane region" description="Helical" evidence="6">
    <location>
        <begin position="378"/>
        <end position="400"/>
    </location>
</feature>
<protein>
    <recommendedName>
        <fullName evidence="8">Polysaccharide biosynthesis protein</fullName>
    </recommendedName>
</protein>
<feature type="transmembrane region" description="Helical" evidence="6">
    <location>
        <begin position="141"/>
        <end position="159"/>
    </location>
</feature>
<accession>A0A7M1VM31</accession>
<evidence type="ECO:0000256" key="3">
    <source>
        <dbReference type="ARBA" id="ARBA00022692"/>
    </source>
</evidence>
<name>A0A7M1VM31_VIBPH</name>
<feature type="transmembrane region" description="Helical" evidence="6">
    <location>
        <begin position="353"/>
        <end position="372"/>
    </location>
</feature>
<dbReference type="GO" id="GO:0005886">
    <property type="term" value="C:plasma membrane"/>
    <property type="evidence" value="ECO:0007669"/>
    <property type="project" value="UniProtKB-SubCell"/>
</dbReference>
<comment type="subcellular location">
    <subcellularLocation>
        <location evidence="1">Cell membrane</location>
        <topology evidence="1">Multi-pass membrane protein</topology>
    </subcellularLocation>
</comment>
<keyword evidence="3 6" id="KW-0812">Transmembrane</keyword>
<evidence type="ECO:0000256" key="5">
    <source>
        <dbReference type="ARBA" id="ARBA00023136"/>
    </source>
</evidence>
<feature type="transmembrane region" description="Helical" evidence="6">
    <location>
        <begin position="9"/>
        <end position="29"/>
    </location>
</feature>
<gene>
    <name evidence="7" type="ORF">VP356_00026</name>
</gene>
<feature type="transmembrane region" description="Helical" evidence="6">
    <location>
        <begin position="225"/>
        <end position="245"/>
    </location>
</feature>
<evidence type="ECO:0000256" key="4">
    <source>
        <dbReference type="ARBA" id="ARBA00022989"/>
    </source>
</evidence>
<feature type="transmembrane region" description="Helical" evidence="6">
    <location>
        <begin position="165"/>
        <end position="185"/>
    </location>
</feature>
<proteinExistence type="predicted"/>
<keyword evidence="5 6" id="KW-0472">Membrane</keyword>
<feature type="transmembrane region" description="Helical" evidence="6">
    <location>
        <begin position="285"/>
        <end position="308"/>
    </location>
</feature>
<evidence type="ECO:0008006" key="8">
    <source>
        <dbReference type="Google" id="ProtNLM"/>
    </source>
</evidence>
<evidence type="ECO:0000256" key="2">
    <source>
        <dbReference type="ARBA" id="ARBA00022475"/>
    </source>
</evidence>
<keyword evidence="2" id="KW-1003">Cell membrane</keyword>
<reference evidence="7" key="1">
    <citation type="submission" date="2020-08" db="EMBL/GenBank/DDBJ databases">
        <title>Genetic structure, function and evolution of capsule biosynthesis loci in Vibrio parahaemolyticus.</title>
        <authorList>
            <person name="Li L."/>
            <person name="Bian S."/>
        </authorList>
    </citation>
    <scope>NUCLEOTIDE SEQUENCE</scope>
    <source>
        <strain evidence="7">VP356</strain>
    </source>
</reference>
<feature type="transmembrane region" description="Helical" evidence="6">
    <location>
        <begin position="110"/>
        <end position="129"/>
    </location>
</feature>
<dbReference type="InterPro" id="IPR050833">
    <property type="entry name" value="Poly_Biosynth_Transport"/>
</dbReference>
<dbReference type="RefSeq" id="WP_274032840.1">
    <property type="nucleotide sequence ID" value="NZ_JAQBJZ010000003.1"/>
</dbReference>
<feature type="transmembrane region" description="Helical" evidence="6">
    <location>
        <begin position="320"/>
        <end position="346"/>
    </location>
</feature>
<dbReference type="PANTHER" id="PTHR30250:SF11">
    <property type="entry name" value="O-ANTIGEN TRANSPORTER-RELATED"/>
    <property type="match status" value="1"/>
</dbReference>